<dbReference type="Proteomes" id="UP001642409">
    <property type="component" value="Unassembled WGS sequence"/>
</dbReference>
<dbReference type="Gene3D" id="2.170.270.10">
    <property type="entry name" value="SET domain"/>
    <property type="match status" value="1"/>
</dbReference>
<dbReference type="PANTHER" id="PTHR47643:SF2">
    <property type="entry name" value="TPR DOMAIN PROTEIN (AFU_ORTHOLOGUE AFUA_5G12710)"/>
    <property type="match status" value="1"/>
</dbReference>
<dbReference type="CDD" id="cd20071">
    <property type="entry name" value="SET_SMYD"/>
    <property type="match status" value="1"/>
</dbReference>
<dbReference type="EMBL" id="CAXDID020000168">
    <property type="protein sequence ID" value="CAL6046591.1"/>
    <property type="molecule type" value="Genomic_DNA"/>
</dbReference>
<reference evidence="2 3" key="1">
    <citation type="submission" date="2024-07" db="EMBL/GenBank/DDBJ databases">
        <authorList>
            <person name="Akdeniz Z."/>
        </authorList>
    </citation>
    <scope>NUCLEOTIDE SEQUENCE [LARGE SCALE GENOMIC DNA]</scope>
</reference>
<dbReference type="InterPro" id="IPR001214">
    <property type="entry name" value="SET_dom"/>
</dbReference>
<dbReference type="Pfam" id="PF00856">
    <property type="entry name" value="SET"/>
    <property type="match status" value="1"/>
</dbReference>
<protein>
    <submittedName>
        <fullName evidence="2">SET_domain-containing protein</fullName>
    </submittedName>
</protein>
<proteinExistence type="predicted"/>
<name>A0ABP1JV00_9EUKA</name>
<dbReference type="InterPro" id="IPR046341">
    <property type="entry name" value="SET_dom_sf"/>
</dbReference>
<sequence>MKACLNFDCTSFDCTYHLNMLKSALRQITQYEQTQIPTFEAAQAYYNVGKLEECEQVVLELHKNDMVTKAVKRLQQKIDIQKLQISEGKYDFKSMVEEAKENFVVKCQNYVNPNIEIREAGNKRFGYFAKSKIEIGTKLMVEKAFLIADFHQMFKQLQVKVELKDLQLSQYLTLKGGDNSLSFDNMNLKLSRNGCKAFPKLEEEFKKDSQKHQVLVLSSCTLNHSCLPNAFWYFIGDVQFIIAQREINENEQIFLSYVDSLVPCELQPSAIRSLFGFECECQMCQTMTMQDRVQISKLKQALENKVNATKSEVTKNDIESVKEICARVEKVFEDSQARRSDLSHYYTELSYVMHKTGEFQTTRGAIDVGIKALECFGIDGAQARIGKLVMIPDKQHFMNYQVLGNTMNILSFCFLTRNQPKNSEIELWLKFLEQVFTNVTGGCTDEIKQYLKQRLEDCGVK</sequence>
<accession>A0ABP1JV00</accession>
<dbReference type="PROSITE" id="PS50280">
    <property type="entry name" value="SET"/>
    <property type="match status" value="1"/>
</dbReference>
<organism evidence="2 3">
    <name type="scientific">Hexamita inflata</name>
    <dbReference type="NCBI Taxonomy" id="28002"/>
    <lineage>
        <taxon>Eukaryota</taxon>
        <taxon>Metamonada</taxon>
        <taxon>Diplomonadida</taxon>
        <taxon>Hexamitidae</taxon>
        <taxon>Hexamitinae</taxon>
        <taxon>Hexamita</taxon>
    </lineage>
</organism>
<feature type="domain" description="SET" evidence="1">
    <location>
        <begin position="113"/>
        <end position="258"/>
    </location>
</feature>
<evidence type="ECO:0000313" key="2">
    <source>
        <dbReference type="EMBL" id="CAL6046591.1"/>
    </source>
</evidence>
<evidence type="ECO:0000259" key="1">
    <source>
        <dbReference type="PROSITE" id="PS50280"/>
    </source>
</evidence>
<dbReference type="InterPro" id="IPR053209">
    <property type="entry name" value="Gramillin-biosynth_MTr"/>
</dbReference>
<gene>
    <name evidence="2" type="ORF">HINF_LOCUS41801</name>
</gene>
<evidence type="ECO:0000313" key="3">
    <source>
        <dbReference type="Proteomes" id="UP001642409"/>
    </source>
</evidence>
<comment type="caution">
    <text evidence="2">The sequence shown here is derived from an EMBL/GenBank/DDBJ whole genome shotgun (WGS) entry which is preliminary data.</text>
</comment>
<dbReference type="PANTHER" id="PTHR47643">
    <property type="entry name" value="TPR DOMAIN PROTEIN (AFU_ORTHOLOGUE AFUA_5G12710)"/>
    <property type="match status" value="1"/>
</dbReference>
<keyword evidence="3" id="KW-1185">Reference proteome</keyword>
<dbReference type="SUPFAM" id="SSF82199">
    <property type="entry name" value="SET domain"/>
    <property type="match status" value="1"/>
</dbReference>